<keyword evidence="7" id="KW-0472">Membrane</keyword>
<dbReference type="Proteomes" id="UP000607653">
    <property type="component" value="Unassembled WGS sequence"/>
</dbReference>
<keyword evidence="5" id="KW-0812">Transmembrane</keyword>
<evidence type="ECO:0000256" key="1">
    <source>
        <dbReference type="ARBA" id="ARBA00004167"/>
    </source>
</evidence>
<dbReference type="PANTHER" id="PTHR21461:SF69">
    <property type="entry name" value="GLYCOSYLTRANSFERASE FAMILY 92 PROTEIN"/>
    <property type="match status" value="1"/>
</dbReference>
<dbReference type="AlphaFoldDB" id="A0A822Z607"/>
<name>A0A822Z607_NELNU</name>
<evidence type="ECO:0000256" key="2">
    <source>
        <dbReference type="ARBA" id="ARBA00007647"/>
    </source>
</evidence>
<gene>
    <name evidence="9" type="ORF">HUJ06_016147</name>
</gene>
<dbReference type="CDD" id="cd00761">
    <property type="entry name" value="Glyco_tranf_GTA_type"/>
    <property type="match status" value="1"/>
</dbReference>
<evidence type="ECO:0000256" key="7">
    <source>
        <dbReference type="ARBA" id="ARBA00023136"/>
    </source>
</evidence>
<evidence type="ECO:0000256" key="8">
    <source>
        <dbReference type="RuleBase" id="RU366017"/>
    </source>
</evidence>
<dbReference type="EMBL" id="DUZY01000005">
    <property type="protein sequence ID" value="DAD41824.1"/>
    <property type="molecule type" value="Genomic_DNA"/>
</dbReference>
<comment type="similarity">
    <text evidence="2 8">Belongs to the glycosyltransferase 92 family.</text>
</comment>
<keyword evidence="6" id="KW-1133">Transmembrane helix</keyword>
<dbReference type="SUPFAM" id="SSF53448">
    <property type="entry name" value="Nucleotide-diphospho-sugar transferases"/>
    <property type="match status" value="1"/>
</dbReference>
<evidence type="ECO:0000256" key="4">
    <source>
        <dbReference type="ARBA" id="ARBA00022679"/>
    </source>
</evidence>
<dbReference type="GO" id="GO:0016757">
    <property type="term" value="F:glycosyltransferase activity"/>
    <property type="evidence" value="ECO:0007669"/>
    <property type="project" value="UniProtKB-UniRule"/>
</dbReference>
<dbReference type="InterPro" id="IPR029044">
    <property type="entry name" value="Nucleotide-diphossugar_trans"/>
</dbReference>
<dbReference type="GO" id="GO:0016020">
    <property type="term" value="C:membrane"/>
    <property type="evidence" value="ECO:0007669"/>
    <property type="project" value="UniProtKB-SubCell"/>
</dbReference>
<dbReference type="Pfam" id="PF01697">
    <property type="entry name" value="Glyco_transf_92"/>
    <property type="match status" value="1"/>
</dbReference>
<comment type="subcellular location">
    <subcellularLocation>
        <location evidence="1">Membrane</location>
        <topology evidence="1">Single-pass membrane protein</topology>
    </subcellularLocation>
</comment>
<organism evidence="9 10">
    <name type="scientific">Nelumbo nucifera</name>
    <name type="common">Sacred lotus</name>
    <dbReference type="NCBI Taxonomy" id="4432"/>
    <lineage>
        <taxon>Eukaryota</taxon>
        <taxon>Viridiplantae</taxon>
        <taxon>Streptophyta</taxon>
        <taxon>Embryophyta</taxon>
        <taxon>Tracheophyta</taxon>
        <taxon>Spermatophyta</taxon>
        <taxon>Magnoliopsida</taxon>
        <taxon>Proteales</taxon>
        <taxon>Nelumbonaceae</taxon>
        <taxon>Nelumbo</taxon>
    </lineage>
</organism>
<keyword evidence="3 8" id="KW-0328">Glycosyltransferase</keyword>
<evidence type="ECO:0000313" key="9">
    <source>
        <dbReference type="EMBL" id="DAD41824.1"/>
    </source>
</evidence>
<proteinExistence type="inferred from homology"/>
<sequence length="580" mass="66929">MSYHPHLYSLAPFNPFHISSISHLSLSAGNYAPEDPEEARPSLDAVRKRFNNVYMNLAIVEDKRNRNRRVYSLNEFSPDAILMPDWEVLLVLSPLVNHLSSDTRDDYFCLFQNNAKTPAKPAGLLPFHHLKTFKCILPNSVRRLRPFYQPILTRSLKYWPGNDSESPELLRWNLITYESLSTEDDVILFVKGVNQRQGRNRSPSELRCVFGNDVTNGVRTEVTSSFQEVFRCRRPYEGPLIRLFPRSEEKIKVTLEVGEEKGVVPSVAYYQSTPQMLIGEEKSLLCACTMVYNVAKFLKEWVIYHSKLGVEKFILYDNGSDDGLEDVVEELVQEQYNVKTLFWPWSKTQEAGFSHCAVYAKDSCTWMMYVDVDEFVYSPSWLSSPYPSNQMLKSLLPSTSSSPWSSSEVWIDQLESDRRVGEIMIKCLEFGPSNQSSHPIQGVTQGYTCRTNGEQRHKSIVLLEAVDESLLNVIHHFQLKEGYRVKALTNEQGVVNHYKYQAWSEFKAKFRRRVSAYVVDWKQAMNPQSKDRTPGLGFAAIEPQGWANKFCEVNDSRLKMATERWFGFNSSTGYKMIWQY</sequence>
<dbReference type="EC" id="2.4.1.-" evidence="8"/>
<dbReference type="InterPro" id="IPR008166">
    <property type="entry name" value="Glyco_transf_92"/>
</dbReference>
<accession>A0A822Z607</accession>
<comment type="caution">
    <text evidence="9">The sequence shown here is derived from an EMBL/GenBank/DDBJ whole genome shotgun (WGS) entry which is preliminary data.</text>
</comment>
<keyword evidence="4 8" id="KW-0808">Transferase</keyword>
<dbReference type="PANTHER" id="PTHR21461">
    <property type="entry name" value="GLYCOSYLTRANSFERASE FAMILY 92 PROTEIN"/>
    <property type="match status" value="1"/>
</dbReference>
<reference evidence="9 10" key="1">
    <citation type="journal article" date="2020" name="Mol. Biol. Evol.">
        <title>Distinct Expression and Methylation Patterns for Genes with Different Fates following a Single Whole-Genome Duplication in Flowering Plants.</title>
        <authorList>
            <person name="Shi T."/>
            <person name="Rahmani R.S."/>
            <person name="Gugger P.F."/>
            <person name="Wang M."/>
            <person name="Li H."/>
            <person name="Zhang Y."/>
            <person name="Li Z."/>
            <person name="Wang Q."/>
            <person name="Van de Peer Y."/>
            <person name="Marchal K."/>
            <person name="Chen J."/>
        </authorList>
    </citation>
    <scope>NUCLEOTIDE SEQUENCE [LARGE SCALE GENOMIC DNA]</scope>
    <source>
        <tissue evidence="9">Leaf</tissue>
    </source>
</reference>
<evidence type="ECO:0000256" key="6">
    <source>
        <dbReference type="ARBA" id="ARBA00022989"/>
    </source>
</evidence>
<evidence type="ECO:0000256" key="3">
    <source>
        <dbReference type="ARBA" id="ARBA00022676"/>
    </source>
</evidence>
<evidence type="ECO:0000256" key="5">
    <source>
        <dbReference type="ARBA" id="ARBA00022692"/>
    </source>
</evidence>
<keyword evidence="10" id="KW-1185">Reference proteome</keyword>
<evidence type="ECO:0000313" key="10">
    <source>
        <dbReference type="Proteomes" id="UP000607653"/>
    </source>
</evidence>
<protein>
    <recommendedName>
        <fullName evidence="8">Glycosyltransferase family 92 protein</fullName>
        <ecNumber evidence="8">2.4.1.-</ecNumber>
    </recommendedName>
</protein>